<evidence type="ECO:0000313" key="3">
    <source>
        <dbReference type="Proteomes" id="UP000656244"/>
    </source>
</evidence>
<protein>
    <submittedName>
        <fullName evidence="2">Uncharacterized protein</fullName>
    </submittedName>
</protein>
<evidence type="ECO:0000313" key="2">
    <source>
        <dbReference type="EMBL" id="MBC3757018.1"/>
    </source>
</evidence>
<evidence type="ECO:0000256" key="1">
    <source>
        <dbReference type="SAM" id="SignalP"/>
    </source>
</evidence>
<reference evidence="2" key="1">
    <citation type="submission" date="2020-08" db="EMBL/GenBank/DDBJ databases">
        <title>Hyunsoonleella sp. strain SJ7 genome sequencing and assembly.</title>
        <authorList>
            <person name="Kim I."/>
        </authorList>
    </citation>
    <scope>NUCLEOTIDE SEQUENCE</scope>
    <source>
        <strain evidence="2">SJ7</strain>
    </source>
</reference>
<gene>
    <name evidence="2" type="ORF">H7U19_01285</name>
</gene>
<sequence length="208" mass="24906">MKVFFFFVLLLHYLSSFSQDVSHINSDLGLLDSLSNSKEVRIYKGFSYLNQTSLLRIYKNSKENWKAEFYEHWSMTNNEKGFKSKKIDLKPKTEIELVYLKLLLNHILDLPNLDDIDWKLTKKGEIVKVKRKINSKGDYKEMFEFKNRTKKVFLDGIFFKVQISDYKTNEFFFSSHKEYLKLYPDIDELILYSEIVNILSEEFGIWKD</sequence>
<dbReference type="AlphaFoldDB" id="A0A923HBM0"/>
<feature type="signal peptide" evidence="1">
    <location>
        <begin position="1"/>
        <end position="18"/>
    </location>
</feature>
<keyword evidence="1" id="KW-0732">Signal</keyword>
<proteinExistence type="predicted"/>
<accession>A0A923HBM0</accession>
<comment type="caution">
    <text evidence="2">The sequence shown here is derived from an EMBL/GenBank/DDBJ whole genome shotgun (WGS) entry which is preliminary data.</text>
</comment>
<dbReference type="RefSeq" id="WP_186558027.1">
    <property type="nucleotide sequence ID" value="NZ_JACNMF010000001.1"/>
</dbReference>
<organism evidence="2 3">
    <name type="scientific">Hyunsoonleella aquatilis</name>
    <dbReference type="NCBI Taxonomy" id="2762758"/>
    <lineage>
        <taxon>Bacteria</taxon>
        <taxon>Pseudomonadati</taxon>
        <taxon>Bacteroidota</taxon>
        <taxon>Flavobacteriia</taxon>
        <taxon>Flavobacteriales</taxon>
        <taxon>Flavobacteriaceae</taxon>
    </lineage>
</organism>
<keyword evidence="3" id="KW-1185">Reference proteome</keyword>
<name>A0A923HBM0_9FLAO</name>
<dbReference type="Proteomes" id="UP000656244">
    <property type="component" value="Unassembled WGS sequence"/>
</dbReference>
<feature type="chain" id="PRO_5038054926" evidence="1">
    <location>
        <begin position="19"/>
        <end position="208"/>
    </location>
</feature>
<dbReference type="EMBL" id="JACNMF010000001">
    <property type="protein sequence ID" value="MBC3757018.1"/>
    <property type="molecule type" value="Genomic_DNA"/>
</dbReference>